<accession>A0A6J4NT89</accession>
<dbReference type="AlphaFoldDB" id="A0A6J4NT89"/>
<gene>
    <name evidence="1" type="ORF">AVDCRST_MAG84-5793</name>
</gene>
<dbReference type="EMBL" id="CADCTZ010001390">
    <property type="protein sequence ID" value="CAA9394582.1"/>
    <property type="molecule type" value="Genomic_DNA"/>
</dbReference>
<evidence type="ECO:0000313" key="1">
    <source>
        <dbReference type="EMBL" id="CAA9394582.1"/>
    </source>
</evidence>
<protein>
    <submittedName>
        <fullName evidence="1">Uncharacterized protein</fullName>
    </submittedName>
</protein>
<proteinExistence type="predicted"/>
<name>A0A6J4NT89_9CYAN</name>
<organism evidence="1">
    <name type="scientific">uncultured Microcoleus sp</name>
    <dbReference type="NCBI Taxonomy" id="259945"/>
    <lineage>
        <taxon>Bacteria</taxon>
        <taxon>Bacillati</taxon>
        <taxon>Cyanobacteriota</taxon>
        <taxon>Cyanophyceae</taxon>
        <taxon>Oscillatoriophycideae</taxon>
        <taxon>Oscillatoriales</taxon>
        <taxon>Microcoleaceae</taxon>
        <taxon>Microcoleus</taxon>
        <taxon>environmental samples</taxon>
    </lineage>
</organism>
<reference evidence="1" key="1">
    <citation type="submission" date="2020-02" db="EMBL/GenBank/DDBJ databases">
        <authorList>
            <person name="Meier V. D."/>
        </authorList>
    </citation>
    <scope>NUCLEOTIDE SEQUENCE</scope>
    <source>
        <strain evidence="1">AVDCRST_MAG84</strain>
    </source>
</reference>
<sequence>MVADDRLPVTGRSHGRICPVQADCRMNQALGLRETGTKKLANFCVP</sequence>